<dbReference type="PANTHER" id="PTHR33119:SF1">
    <property type="entry name" value="FE2OG DIOXYGENASE DOMAIN-CONTAINING PROTEIN"/>
    <property type="match status" value="1"/>
</dbReference>
<dbReference type="RefSeq" id="XP_033578141.1">
    <property type="nucleotide sequence ID" value="XM_033724331.1"/>
</dbReference>
<evidence type="ECO:0000259" key="1">
    <source>
        <dbReference type="Pfam" id="PF14033"/>
    </source>
</evidence>
<dbReference type="InterPro" id="IPR049192">
    <property type="entry name" value="DUF4246_C"/>
</dbReference>
<keyword evidence="4" id="KW-1185">Reference proteome</keyword>
<evidence type="ECO:0000313" key="4">
    <source>
        <dbReference type="Proteomes" id="UP000504636"/>
    </source>
</evidence>
<dbReference type="PANTHER" id="PTHR33119">
    <property type="entry name" value="IFI3P"/>
    <property type="match status" value="1"/>
</dbReference>
<dbReference type="GeneID" id="54465224"/>
<protein>
    <submittedName>
        <fullName evidence="3 5">Uncharacterized protein</fullName>
    </submittedName>
</protein>
<organism evidence="3">
    <name type="scientific">Mytilinidion resinicola</name>
    <dbReference type="NCBI Taxonomy" id="574789"/>
    <lineage>
        <taxon>Eukaryota</taxon>
        <taxon>Fungi</taxon>
        <taxon>Dikarya</taxon>
        <taxon>Ascomycota</taxon>
        <taxon>Pezizomycotina</taxon>
        <taxon>Dothideomycetes</taxon>
        <taxon>Pleosporomycetidae</taxon>
        <taxon>Mytilinidiales</taxon>
        <taxon>Mytilinidiaceae</taxon>
        <taxon>Mytilinidion</taxon>
    </lineage>
</organism>
<reference evidence="5" key="3">
    <citation type="submission" date="2025-04" db="UniProtKB">
        <authorList>
            <consortium name="RefSeq"/>
        </authorList>
    </citation>
    <scope>IDENTIFICATION</scope>
    <source>
        <strain evidence="5">CBS 304.34</strain>
    </source>
</reference>
<sequence length="606" mass="69878">MALSDDCICLPGFGLPIEYMPPLDYEDNHGIIHGAPYRLPNTVAQIARGRFPHAIADYFTGHGISLRERRMLDFINKITDKEEWDFNVFDKTMVEKWRKETCRHIAELDDEYLSKQMWLSCMAELYAKASRYEETSIATVLDVEASAAKSDRVIPQQLRETLRASIRPLEDVPERRKDWHSHSDDMVLDLLHPSLFPLIYGRSRVLAKGRVPLLDCTKYIGKGEILSAPAKPEAELYETEFSWFRTRQLHAWGNFQWLPADVCFAANGGVKITSYINNLLPEANQELYNTLEQFVTQAVPLWNEVLNFSQNRNRIRVDRSADEVHFRDPPKGLKPPHDYDDDDFGDEEHWEWYLANRVFIQPEPVLHMEHCGPSPINLRKRFAASGLQVIFKLASIHLTPEKAAYDGGKWHIEGALNEHICATALYYIDEENVTDSHLSFRHRIDSEKVGYIMAQCEWDGSKKNGVKNLERASQDVGSILTRSGRLLAFPNVLQHRVSSFRLVDPSKPGHRKILAMFLVDPHIWVLSTANVPPQRRDWWAVEIQAIPRFNKLPQEIFEMIIDAIDDSPISWEDALEIREDLMAERGSLTDEIEAEVDEDVFDFCEH</sequence>
<name>A0A6A6YTE0_9PEZI</name>
<gene>
    <name evidence="3 5" type="ORF">BDZ99DRAFT_508479</name>
</gene>
<reference evidence="3 5" key="1">
    <citation type="journal article" date="2020" name="Stud. Mycol.">
        <title>101 Dothideomycetes genomes: a test case for predicting lifestyles and emergence of pathogens.</title>
        <authorList>
            <person name="Haridas S."/>
            <person name="Albert R."/>
            <person name="Binder M."/>
            <person name="Bloem J."/>
            <person name="Labutti K."/>
            <person name="Salamov A."/>
            <person name="Andreopoulos B."/>
            <person name="Baker S."/>
            <person name="Barry K."/>
            <person name="Bills G."/>
            <person name="Bluhm B."/>
            <person name="Cannon C."/>
            <person name="Castanera R."/>
            <person name="Culley D."/>
            <person name="Daum C."/>
            <person name="Ezra D."/>
            <person name="Gonzalez J."/>
            <person name="Henrissat B."/>
            <person name="Kuo A."/>
            <person name="Liang C."/>
            <person name="Lipzen A."/>
            <person name="Lutzoni F."/>
            <person name="Magnuson J."/>
            <person name="Mondo S."/>
            <person name="Nolan M."/>
            <person name="Ohm R."/>
            <person name="Pangilinan J."/>
            <person name="Park H.-J."/>
            <person name="Ramirez L."/>
            <person name="Alfaro M."/>
            <person name="Sun H."/>
            <person name="Tritt A."/>
            <person name="Yoshinaga Y."/>
            <person name="Zwiers L.-H."/>
            <person name="Turgeon B."/>
            <person name="Goodwin S."/>
            <person name="Spatafora J."/>
            <person name="Crous P."/>
            <person name="Grigoriev I."/>
        </authorList>
    </citation>
    <scope>NUCLEOTIDE SEQUENCE</scope>
    <source>
        <strain evidence="3 5">CBS 304.34</strain>
    </source>
</reference>
<dbReference type="Pfam" id="PF21666">
    <property type="entry name" value="DUF4246_N"/>
    <property type="match status" value="1"/>
</dbReference>
<feature type="domain" description="DUF4246" evidence="1">
    <location>
        <begin position="116"/>
        <end position="540"/>
    </location>
</feature>
<dbReference type="OrthoDB" id="415532at2759"/>
<dbReference type="Proteomes" id="UP000504636">
    <property type="component" value="Unplaced"/>
</dbReference>
<proteinExistence type="predicted"/>
<dbReference type="Pfam" id="PF14033">
    <property type="entry name" value="DUF4246"/>
    <property type="match status" value="1"/>
</dbReference>
<dbReference type="EMBL" id="MU003699">
    <property type="protein sequence ID" value="KAF2811177.1"/>
    <property type="molecule type" value="Genomic_DNA"/>
</dbReference>
<evidence type="ECO:0000259" key="2">
    <source>
        <dbReference type="Pfam" id="PF21666"/>
    </source>
</evidence>
<evidence type="ECO:0000313" key="5">
    <source>
        <dbReference type="RefSeq" id="XP_033578141.1"/>
    </source>
</evidence>
<dbReference type="InterPro" id="IPR025340">
    <property type="entry name" value="DUF4246"/>
</dbReference>
<reference evidence="5" key="2">
    <citation type="submission" date="2020-04" db="EMBL/GenBank/DDBJ databases">
        <authorList>
            <consortium name="NCBI Genome Project"/>
        </authorList>
    </citation>
    <scope>NUCLEOTIDE SEQUENCE</scope>
    <source>
        <strain evidence="5">CBS 304.34</strain>
    </source>
</reference>
<dbReference type="AlphaFoldDB" id="A0A6A6YTE0"/>
<feature type="domain" description="DUF4246" evidence="2">
    <location>
        <begin position="10"/>
        <end position="100"/>
    </location>
</feature>
<dbReference type="InterPro" id="IPR049207">
    <property type="entry name" value="DUF4246_N"/>
</dbReference>
<accession>A0A6A6YTE0</accession>
<evidence type="ECO:0000313" key="3">
    <source>
        <dbReference type="EMBL" id="KAF2811177.1"/>
    </source>
</evidence>